<comment type="caution">
    <text evidence="1">The sequence shown here is derived from an EMBL/GenBank/DDBJ whole genome shotgun (WGS) entry which is preliminary data.</text>
</comment>
<evidence type="ECO:0000313" key="1">
    <source>
        <dbReference type="EMBL" id="KAF5832801.1"/>
    </source>
</evidence>
<dbReference type="Proteomes" id="UP000815325">
    <property type="component" value="Unassembled WGS sequence"/>
</dbReference>
<gene>
    <name evidence="1" type="ORF">DUNSADRAFT_11210</name>
</gene>
<accession>A0ABQ7GDW9</accession>
<dbReference type="EMBL" id="MU069848">
    <property type="protein sequence ID" value="KAF5832801.1"/>
    <property type="molecule type" value="Genomic_DNA"/>
</dbReference>
<reference evidence="1" key="1">
    <citation type="submission" date="2017-08" db="EMBL/GenBank/DDBJ databases">
        <authorList>
            <person name="Polle J.E."/>
            <person name="Barry K."/>
            <person name="Cushman J."/>
            <person name="Schmutz J."/>
            <person name="Tran D."/>
            <person name="Hathwaick L.T."/>
            <person name="Yim W.C."/>
            <person name="Jenkins J."/>
            <person name="Mckie-Krisberg Z.M."/>
            <person name="Prochnik S."/>
            <person name="Lindquist E."/>
            <person name="Dockter R.B."/>
            <person name="Adam C."/>
            <person name="Molina H."/>
            <person name="Bunkerborg J."/>
            <person name="Jin E."/>
            <person name="Buchheim M."/>
            <person name="Magnuson J."/>
        </authorList>
    </citation>
    <scope>NUCLEOTIDE SEQUENCE</scope>
    <source>
        <strain evidence="1">CCAP 19/18</strain>
    </source>
</reference>
<sequence>MKMICLQAPHENHSQVGHLILKCKDSRFLTGPRLLRITEEVAIFLVGQRNDKAALALYVGKIIGRKVQNLWKAHQAITILSYSTPTVLCDGLVPDGGVERVLPLHALYLYSLSHPPKKAPDATAGVLYVASWLQVPHLYENTTTKYHTEGLLGGSFDAAACLRDFYGTPAACGLSTLVRAFSRSGQMDIFEWLKREDILLKVHILSFSQKRMYTVLNDAACFLLF</sequence>
<proteinExistence type="predicted"/>
<keyword evidence="2" id="KW-1185">Reference proteome</keyword>
<evidence type="ECO:0000313" key="2">
    <source>
        <dbReference type="Proteomes" id="UP000815325"/>
    </source>
</evidence>
<protein>
    <submittedName>
        <fullName evidence="1">Uncharacterized protein</fullName>
    </submittedName>
</protein>
<organism evidence="1 2">
    <name type="scientific">Dunaliella salina</name>
    <name type="common">Green alga</name>
    <name type="synonym">Protococcus salinus</name>
    <dbReference type="NCBI Taxonomy" id="3046"/>
    <lineage>
        <taxon>Eukaryota</taxon>
        <taxon>Viridiplantae</taxon>
        <taxon>Chlorophyta</taxon>
        <taxon>core chlorophytes</taxon>
        <taxon>Chlorophyceae</taxon>
        <taxon>CS clade</taxon>
        <taxon>Chlamydomonadales</taxon>
        <taxon>Dunaliellaceae</taxon>
        <taxon>Dunaliella</taxon>
    </lineage>
</organism>
<name>A0ABQ7GDW9_DUNSA</name>